<feature type="compositionally biased region" description="Polar residues" evidence="2">
    <location>
        <begin position="185"/>
        <end position="195"/>
    </location>
</feature>
<keyword evidence="4" id="KW-1185">Reference proteome</keyword>
<dbReference type="Proteomes" id="UP001642464">
    <property type="component" value="Unassembled WGS sequence"/>
</dbReference>
<feature type="coiled-coil region" evidence="1">
    <location>
        <begin position="29"/>
        <end position="70"/>
    </location>
</feature>
<proteinExistence type="predicted"/>
<feature type="region of interest" description="Disordered" evidence="2">
    <location>
        <begin position="145"/>
        <end position="338"/>
    </location>
</feature>
<comment type="caution">
    <text evidence="3">The sequence shown here is derived from an EMBL/GenBank/DDBJ whole genome shotgun (WGS) entry which is preliminary data.</text>
</comment>
<sequence length="357" mass="41435">PNVPLVPAASVEELLYKGEEFEVQQLHIVEKLERAHEELAKQWQELDTERQRAQQQQEQQRERIQHFAREQAELQAGMKVQFESEVQKRYEWETQQQQLLKKRQEELEDQWQKEQQRRKQLWEKEQEEEFLKLQQRFYQLQRQFQEKLDSASHSQQGPSCNDFEAGEAHMQNKGEHRELAHVKDNSPNASHTRGLSRTEVKGSPSRPKASEPQECQETLEPPEPAEAKSLATLSSSLQPGQDLQEPLASGIDDWEVGSRFPMNPEQEGYEMQKTSFAEPRGRPMPPPEHRAKIQIGQASRTLEQQAKSMTAREKPDNISQNGVQHEDRQELPGSDGAFQRALHGRGIWSVDLPEDCK</sequence>
<feature type="non-terminal residue" evidence="3">
    <location>
        <position position="1"/>
    </location>
</feature>
<organism evidence="3 4">
    <name type="scientific">Durusdinium trenchii</name>
    <dbReference type="NCBI Taxonomy" id="1381693"/>
    <lineage>
        <taxon>Eukaryota</taxon>
        <taxon>Sar</taxon>
        <taxon>Alveolata</taxon>
        <taxon>Dinophyceae</taxon>
        <taxon>Suessiales</taxon>
        <taxon>Symbiodiniaceae</taxon>
        <taxon>Durusdinium</taxon>
    </lineage>
</organism>
<evidence type="ECO:0000256" key="1">
    <source>
        <dbReference type="SAM" id="Coils"/>
    </source>
</evidence>
<evidence type="ECO:0000313" key="4">
    <source>
        <dbReference type="Proteomes" id="UP001642464"/>
    </source>
</evidence>
<feature type="compositionally biased region" description="Basic and acidic residues" evidence="2">
    <location>
        <begin position="166"/>
        <end position="184"/>
    </location>
</feature>
<accession>A0ABP0S3Q0</accession>
<name>A0ABP0S3Q0_9DINO</name>
<feature type="compositionally biased region" description="Polar residues" evidence="2">
    <location>
        <begin position="231"/>
        <end position="241"/>
    </location>
</feature>
<dbReference type="EMBL" id="CAXAMM010042824">
    <property type="protein sequence ID" value="CAK9106969.1"/>
    <property type="molecule type" value="Genomic_DNA"/>
</dbReference>
<reference evidence="3 4" key="1">
    <citation type="submission" date="2024-02" db="EMBL/GenBank/DDBJ databases">
        <authorList>
            <person name="Chen Y."/>
            <person name="Shah S."/>
            <person name="Dougan E. K."/>
            <person name="Thang M."/>
            <person name="Chan C."/>
        </authorList>
    </citation>
    <scope>NUCLEOTIDE SEQUENCE [LARGE SCALE GENOMIC DNA]</scope>
</reference>
<feature type="non-terminal residue" evidence="3">
    <location>
        <position position="357"/>
    </location>
</feature>
<evidence type="ECO:0000256" key="2">
    <source>
        <dbReference type="SAM" id="MobiDB-lite"/>
    </source>
</evidence>
<gene>
    <name evidence="3" type="ORF">SCF082_LOCUS49817</name>
</gene>
<protein>
    <submittedName>
        <fullName evidence="3">Reticulocyte-binding protein 2 homolog a</fullName>
    </submittedName>
</protein>
<evidence type="ECO:0000313" key="3">
    <source>
        <dbReference type="EMBL" id="CAK9106969.1"/>
    </source>
</evidence>
<keyword evidence="1" id="KW-0175">Coiled coil</keyword>
<feature type="compositionally biased region" description="Polar residues" evidence="2">
    <location>
        <begin position="296"/>
        <end position="308"/>
    </location>
</feature>